<protein>
    <submittedName>
        <fullName evidence="3">XRE family transcriptional regulator</fullName>
    </submittedName>
</protein>
<dbReference type="CDD" id="cd00093">
    <property type="entry name" value="HTH_XRE"/>
    <property type="match status" value="1"/>
</dbReference>
<accession>A0ABS9WA73</accession>
<keyword evidence="4" id="KW-1185">Reference proteome</keyword>
<dbReference type="InterPro" id="IPR050807">
    <property type="entry name" value="TransReg_Diox_bact_type"/>
</dbReference>
<dbReference type="EMBL" id="JALBUU010000094">
    <property type="protein sequence ID" value="MCI0756137.1"/>
    <property type="molecule type" value="Genomic_DNA"/>
</dbReference>
<dbReference type="RefSeq" id="WP_241793789.1">
    <property type="nucleotide sequence ID" value="NZ_JALBUU010000094.1"/>
</dbReference>
<dbReference type="SMART" id="SM00530">
    <property type="entry name" value="HTH_XRE"/>
    <property type="match status" value="1"/>
</dbReference>
<dbReference type="PROSITE" id="PS50943">
    <property type="entry name" value="HTH_CROC1"/>
    <property type="match status" value="1"/>
</dbReference>
<dbReference type="InterPro" id="IPR011051">
    <property type="entry name" value="RmlC_Cupin_sf"/>
</dbReference>
<dbReference type="Pfam" id="PF01381">
    <property type="entry name" value="HTH_3"/>
    <property type="match status" value="1"/>
</dbReference>
<dbReference type="PANTHER" id="PTHR46797:SF2">
    <property type="entry name" value="TRANSCRIPTIONAL REGULATOR"/>
    <property type="match status" value="1"/>
</dbReference>
<feature type="domain" description="HTH cro/C1-type" evidence="2">
    <location>
        <begin position="31"/>
        <end position="85"/>
    </location>
</feature>
<dbReference type="InterPro" id="IPR013096">
    <property type="entry name" value="Cupin_2"/>
</dbReference>
<name>A0ABS9WA73_9PROT</name>
<evidence type="ECO:0000313" key="4">
    <source>
        <dbReference type="Proteomes" id="UP001201985"/>
    </source>
</evidence>
<dbReference type="Gene3D" id="1.10.260.40">
    <property type="entry name" value="lambda repressor-like DNA-binding domains"/>
    <property type="match status" value="1"/>
</dbReference>
<reference evidence="3 4" key="1">
    <citation type="submission" date="2022-03" db="EMBL/GenBank/DDBJ databases">
        <title>Complete genome analysis of Roseomonas KG 17.1 : a prolific producer of plant growth promoters.</title>
        <authorList>
            <person name="Saadouli I."/>
            <person name="Najjari A."/>
            <person name="Mosbah A."/>
            <person name="Ouzari H.I."/>
        </authorList>
    </citation>
    <scope>NUCLEOTIDE SEQUENCE [LARGE SCALE GENOMIC DNA]</scope>
    <source>
        <strain evidence="3 4">KG17-1</strain>
    </source>
</reference>
<dbReference type="Gene3D" id="2.60.120.10">
    <property type="entry name" value="Jelly Rolls"/>
    <property type="match status" value="1"/>
</dbReference>
<dbReference type="SUPFAM" id="SSF47413">
    <property type="entry name" value="lambda repressor-like DNA-binding domains"/>
    <property type="match status" value="1"/>
</dbReference>
<gene>
    <name evidence="3" type="ORF">MON41_20980</name>
</gene>
<dbReference type="PANTHER" id="PTHR46797">
    <property type="entry name" value="HTH-TYPE TRANSCRIPTIONAL REGULATOR"/>
    <property type="match status" value="1"/>
</dbReference>
<proteinExistence type="predicted"/>
<evidence type="ECO:0000313" key="3">
    <source>
        <dbReference type="EMBL" id="MCI0756137.1"/>
    </source>
</evidence>
<evidence type="ECO:0000259" key="2">
    <source>
        <dbReference type="PROSITE" id="PS50943"/>
    </source>
</evidence>
<dbReference type="SUPFAM" id="SSF51182">
    <property type="entry name" value="RmlC-like cupins"/>
    <property type="match status" value="1"/>
</dbReference>
<dbReference type="CDD" id="cd02209">
    <property type="entry name" value="cupin_XRE_C"/>
    <property type="match status" value="1"/>
</dbReference>
<evidence type="ECO:0000256" key="1">
    <source>
        <dbReference type="ARBA" id="ARBA00023125"/>
    </source>
</evidence>
<comment type="caution">
    <text evidence="3">The sequence shown here is derived from an EMBL/GenBank/DDBJ whole genome shotgun (WGS) entry which is preliminary data.</text>
</comment>
<dbReference type="Proteomes" id="UP001201985">
    <property type="component" value="Unassembled WGS sequence"/>
</dbReference>
<sequence>MTEPTDVAGTQAVAEDDADLRASDRRLGECIRAIRSSRGMSIQELGRRTGLSSAMISQLERGLTTPSIRSLRLMSQAMGVPIARLFDSEPALLASPYIVRKAERPFLRLTSSGVLKELLSPRRDGVVEHYELTISPDGASGSDFVTHEGHKAGYVLSGRIRLWLDQLPYVLEPGDSFLFPGTLPYMFDNPGKEPGRLIWFSVRET</sequence>
<dbReference type="InterPro" id="IPR014710">
    <property type="entry name" value="RmlC-like_jellyroll"/>
</dbReference>
<dbReference type="InterPro" id="IPR001387">
    <property type="entry name" value="Cro/C1-type_HTH"/>
</dbReference>
<keyword evidence="1" id="KW-0238">DNA-binding</keyword>
<dbReference type="InterPro" id="IPR010982">
    <property type="entry name" value="Lambda_DNA-bd_dom_sf"/>
</dbReference>
<organism evidence="3 4">
    <name type="scientific">Teichococcus vastitatis</name>
    <dbReference type="NCBI Taxonomy" id="2307076"/>
    <lineage>
        <taxon>Bacteria</taxon>
        <taxon>Pseudomonadati</taxon>
        <taxon>Pseudomonadota</taxon>
        <taxon>Alphaproteobacteria</taxon>
        <taxon>Acetobacterales</taxon>
        <taxon>Roseomonadaceae</taxon>
        <taxon>Roseomonas</taxon>
    </lineage>
</organism>
<dbReference type="Pfam" id="PF07883">
    <property type="entry name" value="Cupin_2"/>
    <property type="match status" value="1"/>
</dbReference>